<organism evidence="5 6">
    <name type="scientific">Levilactobacillus bambusae</name>
    <dbReference type="NCBI Taxonomy" id="2024736"/>
    <lineage>
        <taxon>Bacteria</taxon>
        <taxon>Bacillati</taxon>
        <taxon>Bacillota</taxon>
        <taxon>Bacilli</taxon>
        <taxon>Lactobacillales</taxon>
        <taxon>Lactobacillaceae</taxon>
        <taxon>Levilactobacillus</taxon>
    </lineage>
</organism>
<dbReference type="CDD" id="cd06471">
    <property type="entry name" value="ACD_LpsHSP_like"/>
    <property type="match status" value="1"/>
</dbReference>
<name>A0A2V1N1J3_9LACO</name>
<keyword evidence="6" id="KW-1185">Reference proteome</keyword>
<evidence type="ECO:0000256" key="3">
    <source>
        <dbReference type="SAM" id="MobiDB-lite"/>
    </source>
</evidence>
<dbReference type="AlphaFoldDB" id="A0A2V1N1J3"/>
<evidence type="ECO:0000256" key="2">
    <source>
        <dbReference type="RuleBase" id="RU003616"/>
    </source>
</evidence>
<dbReference type="RefSeq" id="WP_109250202.1">
    <property type="nucleotide sequence ID" value="NZ_QCXQ01000002.1"/>
</dbReference>
<gene>
    <name evidence="5" type="ORF">DCM90_04790</name>
</gene>
<dbReference type="PANTHER" id="PTHR11527">
    <property type="entry name" value="HEAT-SHOCK PROTEIN 20 FAMILY MEMBER"/>
    <property type="match status" value="1"/>
</dbReference>
<dbReference type="Gene3D" id="2.60.40.790">
    <property type="match status" value="1"/>
</dbReference>
<dbReference type="InterPro" id="IPR031107">
    <property type="entry name" value="Small_HSP"/>
</dbReference>
<evidence type="ECO:0000256" key="1">
    <source>
        <dbReference type="PROSITE-ProRule" id="PRU00285"/>
    </source>
</evidence>
<evidence type="ECO:0000313" key="5">
    <source>
        <dbReference type="EMBL" id="PWG00255.1"/>
    </source>
</evidence>
<feature type="domain" description="SHSP" evidence="4">
    <location>
        <begin position="28"/>
        <end position="141"/>
    </location>
</feature>
<dbReference type="EMBL" id="QCXQ01000002">
    <property type="protein sequence ID" value="PWG00255.1"/>
    <property type="molecule type" value="Genomic_DNA"/>
</dbReference>
<dbReference type="Proteomes" id="UP000245080">
    <property type="component" value="Unassembled WGS sequence"/>
</dbReference>
<protein>
    <submittedName>
        <fullName evidence="5">Hsp20/alpha crystallin family protein</fullName>
    </submittedName>
</protein>
<dbReference type="InterPro" id="IPR008978">
    <property type="entry name" value="HSP20-like_chaperone"/>
</dbReference>
<dbReference type="Pfam" id="PF00011">
    <property type="entry name" value="HSP20"/>
    <property type="match status" value="1"/>
</dbReference>
<evidence type="ECO:0000313" key="6">
    <source>
        <dbReference type="Proteomes" id="UP000245080"/>
    </source>
</evidence>
<feature type="region of interest" description="Disordered" evidence="3">
    <location>
        <begin position="80"/>
        <end position="106"/>
    </location>
</feature>
<dbReference type="SUPFAM" id="SSF49764">
    <property type="entry name" value="HSP20-like chaperones"/>
    <property type="match status" value="1"/>
</dbReference>
<sequence>MANDLSNGFFSNFAPQNLFDEFNHAFKDLDSSATMKTDIVDHDDRYVVKVNIPGAKKDNIHIDYRDDTLRISASYDVRREDKDDQGNVLRSERNTSNTSRSFYLPDADKDQAKATFEDGVLELTLPKIVKDTDHDDHISIQ</sequence>
<comment type="caution">
    <text evidence="5">The sequence shown here is derived from an EMBL/GenBank/DDBJ whole genome shotgun (WGS) entry which is preliminary data.</text>
</comment>
<dbReference type="PROSITE" id="PS01031">
    <property type="entry name" value="SHSP"/>
    <property type="match status" value="1"/>
</dbReference>
<feature type="compositionally biased region" description="Basic and acidic residues" evidence="3">
    <location>
        <begin position="80"/>
        <end position="93"/>
    </location>
</feature>
<evidence type="ECO:0000259" key="4">
    <source>
        <dbReference type="PROSITE" id="PS01031"/>
    </source>
</evidence>
<proteinExistence type="inferred from homology"/>
<comment type="similarity">
    <text evidence="1 2">Belongs to the small heat shock protein (HSP20) family.</text>
</comment>
<dbReference type="InterPro" id="IPR002068">
    <property type="entry name" value="A-crystallin/Hsp20_dom"/>
</dbReference>
<accession>A0A2V1N1J3</accession>
<reference evidence="5 6" key="1">
    <citation type="journal article" date="2018" name="Int. J. Syst. Evol. Microbiol.">
        <title>Lactobacillus bambusae sp. nov., isolated from a traditional fermented Ma-bamboo shoots of Taiwan.</title>
        <authorList>
            <person name="Wang L.-T."/>
        </authorList>
    </citation>
    <scope>NUCLEOTIDE SEQUENCE [LARGE SCALE GENOMIC DNA]</scope>
    <source>
        <strain evidence="5 6">BS-W1</strain>
    </source>
</reference>
<dbReference type="OrthoDB" id="9811615at2"/>